<feature type="chain" id="PRO_5043564936" evidence="2">
    <location>
        <begin position="29"/>
        <end position="288"/>
    </location>
</feature>
<feature type="region of interest" description="Disordered" evidence="1">
    <location>
        <begin position="94"/>
        <end position="115"/>
    </location>
</feature>
<dbReference type="AlphaFoldDB" id="A0AAW1S842"/>
<evidence type="ECO:0000313" key="4">
    <source>
        <dbReference type="Proteomes" id="UP001445335"/>
    </source>
</evidence>
<evidence type="ECO:0000256" key="2">
    <source>
        <dbReference type="SAM" id="SignalP"/>
    </source>
</evidence>
<dbReference type="EMBL" id="JALJOU010000010">
    <property type="protein sequence ID" value="KAK9841787.1"/>
    <property type="molecule type" value="Genomic_DNA"/>
</dbReference>
<proteinExistence type="predicted"/>
<comment type="caution">
    <text evidence="3">The sequence shown here is derived from an EMBL/GenBank/DDBJ whole genome shotgun (WGS) entry which is preliminary data.</text>
</comment>
<accession>A0AAW1S842</accession>
<evidence type="ECO:0000256" key="1">
    <source>
        <dbReference type="SAM" id="MobiDB-lite"/>
    </source>
</evidence>
<reference evidence="3 4" key="1">
    <citation type="journal article" date="2024" name="Nat. Commun.">
        <title>Phylogenomics reveals the evolutionary origins of lichenization in chlorophyte algae.</title>
        <authorList>
            <person name="Puginier C."/>
            <person name="Libourel C."/>
            <person name="Otte J."/>
            <person name="Skaloud P."/>
            <person name="Haon M."/>
            <person name="Grisel S."/>
            <person name="Petersen M."/>
            <person name="Berrin J.G."/>
            <person name="Delaux P.M."/>
            <person name="Dal Grande F."/>
            <person name="Keller J."/>
        </authorList>
    </citation>
    <scope>NUCLEOTIDE SEQUENCE [LARGE SCALE GENOMIC DNA]</scope>
    <source>
        <strain evidence="3 4">SAG 245.80</strain>
    </source>
</reference>
<name>A0AAW1S842_9CHLO</name>
<gene>
    <name evidence="3" type="ORF">WJX81_002804</name>
</gene>
<evidence type="ECO:0000313" key="3">
    <source>
        <dbReference type="EMBL" id="KAK9841787.1"/>
    </source>
</evidence>
<keyword evidence="2" id="KW-0732">Signal</keyword>
<organism evidence="3 4">
    <name type="scientific">Elliptochloris bilobata</name>
    <dbReference type="NCBI Taxonomy" id="381761"/>
    <lineage>
        <taxon>Eukaryota</taxon>
        <taxon>Viridiplantae</taxon>
        <taxon>Chlorophyta</taxon>
        <taxon>core chlorophytes</taxon>
        <taxon>Trebouxiophyceae</taxon>
        <taxon>Trebouxiophyceae incertae sedis</taxon>
        <taxon>Elliptochloris clade</taxon>
        <taxon>Elliptochloris</taxon>
    </lineage>
</organism>
<protein>
    <submittedName>
        <fullName evidence="3">Uncharacterized protein</fullName>
    </submittedName>
</protein>
<dbReference type="Proteomes" id="UP001445335">
    <property type="component" value="Unassembled WGS sequence"/>
</dbReference>
<feature type="signal peptide" evidence="2">
    <location>
        <begin position="1"/>
        <end position="28"/>
    </location>
</feature>
<sequence>MVPAPRLVRTCLLASAVLVLLALPNVSARHGRSLFQIVEPPPGESLSSYLGTDATAPATGQVASPDSADPYASAVISTDGMTQASTEAATIDAAGAAPTDGSSWQSTGAAGSAADRYGPSTDGYAAGPLPDSYASGPVAGQYAGDASAASPAAMAALDDAAQYLSDTLAGASVDTHASANAPDSSAASPDSYLSGAAPAPGPLVALAGDALFMSAMAALPPATTSDAGSSDYATAAAPADTALLMAASPAAISTAAVNNAAARADDASFGLGYRLEAALRLCGVIVPL</sequence>
<feature type="compositionally biased region" description="Polar residues" evidence="1">
    <location>
        <begin position="100"/>
        <end position="109"/>
    </location>
</feature>
<keyword evidence="4" id="KW-1185">Reference proteome</keyword>